<comment type="similarity">
    <text evidence="1 6">Belongs to the glycosyl hydrolase 37 family.</text>
</comment>
<dbReference type="OrthoDB" id="3542292at2759"/>
<dbReference type="InterPro" id="IPR001661">
    <property type="entry name" value="Glyco_hydro_37"/>
</dbReference>
<reference evidence="9" key="2">
    <citation type="submission" date="2019-09" db="UniProtKB">
        <authorList>
            <consortium name="WormBaseParasite"/>
        </authorList>
    </citation>
    <scope>IDENTIFICATION</scope>
</reference>
<dbReference type="InterPro" id="IPR008928">
    <property type="entry name" value="6-hairpin_glycosidase_sf"/>
</dbReference>
<protein>
    <recommendedName>
        <fullName evidence="3 6">Trehalase</fullName>
        <ecNumber evidence="2 6">3.2.1.28</ecNumber>
    </recommendedName>
    <alternativeName>
        <fullName evidence="6">Alpha-trehalose glucohydrolase</fullName>
    </alternativeName>
</protein>
<dbReference type="WBParaSite" id="HPBE_0000493801-mRNA-1">
    <property type="protein sequence ID" value="HPBE_0000493801-mRNA-1"/>
    <property type="gene ID" value="HPBE_0000493801"/>
</dbReference>
<reference evidence="7 8" key="1">
    <citation type="submission" date="2018-11" db="EMBL/GenBank/DDBJ databases">
        <authorList>
            <consortium name="Pathogen Informatics"/>
        </authorList>
    </citation>
    <scope>NUCLEOTIDE SEQUENCE [LARGE SCALE GENOMIC DNA]</scope>
</reference>
<dbReference type="Proteomes" id="UP000050761">
    <property type="component" value="Unassembled WGS sequence"/>
</dbReference>
<dbReference type="GO" id="GO:0005993">
    <property type="term" value="P:trehalose catabolic process"/>
    <property type="evidence" value="ECO:0007669"/>
    <property type="project" value="TreeGrafter"/>
</dbReference>
<organism evidence="8 9">
    <name type="scientific">Heligmosomoides polygyrus</name>
    <name type="common">Parasitic roundworm</name>
    <dbReference type="NCBI Taxonomy" id="6339"/>
    <lineage>
        <taxon>Eukaryota</taxon>
        <taxon>Metazoa</taxon>
        <taxon>Ecdysozoa</taxon>
        <taxon>Nematoda</taxon>
        <taxon>Chromadorea</taxon>
        <taxon>Rhabditida</taxon>
        <taxon>Rhabditina</taxon>
        <taxon>Rhabditomorpha</taxon>
        <taxon>Strongyloidea</taxon>
        <taxon>Heligmosomidae</taxon>
        <taxon>Heligmosomoides</taxon>
    </lineage>
</organism>
<gene>
    <name evidence="7" type="ORF">HPBE_LOCUS4939</name>
</gene>
<dbReference type="GO" id="GO:0004555">
    <property type="term" value="F:alpha,alpha-trehalase activity"/>
    <property type="evidence" value="ECO:0007669"/>
    <property type="project" value="UniProtKB-EC"/>
</dbReference>
<dbReference type="InterPro" id="IPR018232">
    <property type="entry name" value="Glyco_hydro_37_CS"/>
</dbReference>
<dbReference type="SUPFAM" id="SSF48208">
    <property type="entry name" value="Six-hairpin glycosidases"/>
    <property type="match status" value="1"/>
</dbReference>
<dbReference type="EMBL" id="UZAH01025384">
    <property type="protein sequence ID" value="VDO62876.1"/>
    <property type="molecule type" value="Genomic_DNA"/>
</dbReference>
<keyword evidence="5 6" id="KW-0326">Glycosidase</keyword>
<evidence type="ECO:0000256" key="1">
    <source>
        <dbReference type="ARBA" id="ARBA00005615"/>
    </source>
</evidence>
<sequence length="393" mass="44781">MARNIAPLTCKLSGLLLSELYHTAEGMIENFAAIINKTGFIPNSGSIQLSRRSQPPLFVQMVKDYVSATDDIESLRKWIPSMDREMGFWITKRRINVELPSKETSSVFLYRTETNCPRPENVLSDYYLGMNSTDPLRTWQALATACESGWDFSTRWFDHEGARQCSMSAFYRKMYDKLVHDIDALFWSSKEGSWFDYDLLTNQLRTDFYPSNVFPLLLTEMKAHSDSVYDYLERIKIYRYPGGIPSTLPVKSAEQWDFPNVWAPTQHLFVVSLLSTRHPGLRQRAVGEAYKFINTVHDGVFNPEEGTVCWVYAKPSGIWEKYDARSSRGKPGGGGEYVVQEGFGWTNGAIMDLINMVNREAMSARGAGGRVLFAIGFQFKRIFCGLIVFVLSI</sequence>
<proteinExistence type="inferred from homology"/>
<evidence type="ECO:0000256" key="5">
    <source>
        <dbReference type="ARBA" id="ARBA00023295"/>
    </source>
</evidence>
<dbReference type="InterPro" id="IPR012341">
    <property type="entry name" value="6hp_glycosidase-like_sf"/>
</dbReference>
<name>A0A183FEU4_HELPZ</name>
<dbReference type="PANTHER" id="PTHR23403:SF3">
    <property type="entry name" value="TREHALASE"/>
    <property type="match status" value="1"/>
</dbReference>
<dbReference type="Pfam" id="PF01204">
    <property type="entry name" value="Trehalase"/>
    <property type="match status" value="1"/>
</dbReference>
<evidence type="ECO:0000256" key="3">
    <source>
        <dbReference type="ARBA" id="ARBA00019905"/>
    </source>
</evidence>
<dbReference type="EC" id="3.2.1.28" evidence="2 6"/>
<comment type="catalytic activity">
    <reaction evidence="6">
        <text>alpha,alpha-trehalose + H2O = alpha-D-glucose + beta-D-glucose</text>
        <dbReference type="Rhea" id="RHEA:32675"/>
        <dbReference type="ChEBI" id="CHEBI:15377"/>
        <dbReference type="ChEBI" id="CHEBI:15903"/>
        <dbReference type="ChEBI" id="CHEBI:16551"/>
        <dbReference type="ChEBI" id="CHEBI:17925"/>
        <dbReference type="EC" id="3.2.1.28"/>
    </reaction>
</comment>
<accession>A0A3P7WQ47</accession>
<dbReference type="AlphaFoldDB" id="A0A183FEU4"/>
<evidence type="ECO:0000256" key="2">
    <source>
        <dbReference type="ARBA" id="ARBA00012757"/>
    </source>
</evidence>
<evidence type="ECO:0000313" key="8">
    <source>
        <dbReference type="Proteomes" id="UP000050761"/>
    </source>
</evidence>
<keyword evidence="8" id="KW-1185">Reference proteome</keyword>
<evidence type="ECO:0000313" key="9">
    <source>
        <dbReference type="WBParaSite" id="HPBE_0000493801-mRNA-1"/>
    </source>
</evidence>
<dbReference type="PANTHER" id="PTHR23403">
    <property type="entry name" value="TREHALASE"/>
    <property type="match status" value="1"/>
</dbReference>
<dbReference type="PROSITE" id="PS00928">
    <property type="entry name" value="TREHALASE_2"/>
    <property type="match status" value="1"/>
</dbReference>
<evidence type="ECO:0000256" key="4">
    <source>
        <dbReference type="ARBA" id="ARBA00022801"/>
    </source>
</evidence>
<dbReference type="Gene3D" id="1.50.10.10">
    <property type="match status" value="2"/>
</dbReference>
<keyword evidence="4 6" id="KW-0378">Hydrolase</keyword>
<evidence type="ECO:0000256" key="6">
    <source>
        <dbReference type="RuleBase" id="RU361180"/>
    </source>
</evidence>
<evidence type="ECO:0000313" key="7">
    <source>
        <dbReference type="EMBL" id="VDO62876.1"/>
    </source>
</evidence>
<accession>A0A183FEU4</accession>
<dbReference type="PRINTS" id="PR00744">
    <property type="entry name" value="GLHYDRLASE37"/>
</dbReference>